<dbReference type="SUPFAM" id="SSF53383">
    <property type="entry name" value="PLP-dependent transferases"/>
    <property type="match status" value="1"/>
</dbReference>
<organism evidence="2 3">
    <name type="scientific">Daphnia magna</name>
    <dbReference type="NCBI Taxonomy" id="35525"/>
    <lineage>
        <taxon>Eukaryota</taxon>
        <taxon>Metazoa</taxon>
        <taxon>Ecdysozoa</taxon>
        <taxon>Arthropoda</taxon>
        <taxon>Crustacea</taxon>
        <taxon>Branchiopoda</taxon>
        <taxon>Diplostraca</taxon>
        <taxon>Cladocera</taxon>
        <taxon>Anomopoda</taxon>
        <taxon>Daphniidae</taxon>
        <taxon>Daphnia</taxon>
    </lineage>
</organism>
<evidence type="ECO:0000313" key="3">
    <source>
        <dbReference type="Proteomes" id="UP000076858"/>
    </source>
</evidence>
<name>A0A164ZVI8_9CRUS</name>
<feature type="domain" description="Aminotransferase class V" evidence="1">
    <location>
        <begin position="34"/>
        <end position="397"/>
    </location>
</feature>
<gene>
    <name evidence="2" type="ORF">APZ42_017447</name>
</gene>
<dbReference type="PANTHER" id="PTHR43686">
    <property type="entry name" value="SULFURTRANSFERASE-RELATED"/>
    <property type="match status" value="1"/>
</dbReference>
<dbReference type="Gene3D" id="3.90.1150.10">
    <property type="entry name" value="Aspartate Aminotransferase, domain 1"/>
    <property type="match status" value="1"/>
</dbReference>
<evidence type="ECO:0000313" key="2">
    <source>
        <dbReference type="EMBL" id="KZS16829.1"/>
    </source>
</evidence>
<proteinExistence type="predicted"/>
<dbReference type="InterPro" id="IPR015424">
    <property type="entry name" value="PyrdxlP-dep_Trfase"/>
</dbReference>
<accession>A0A164ZVI8</accession>
<keyword evidence="3" id="KW-1185">Reference proteome</keyword>
<dbReference type="InterPro" id="IPR015422">
    <property type="entry name" value="PyrdxlP-dep_Trfase_small"/>
</dbReference>
<dbReference type="AlphaFoldDB" id="A0A164ZVI8"/>
<dbReference type="Proteomes" id="UP000076858">
    <property type="component" value="Unassembled WGS sequence"/>
</dbReference>
<dbReference type="PANTHER" id="PTHR43686:SF1">
    <property type="entry name" value="AMINOTRAN_5 DOMAIN-CONTAINING PROTEIN"/>
    <property type="match status" value="1"/>
</dbReference>
<dbReference type="STRING" id="35525.A0A164ZVI8"/>
<dbReference type="OrthoDB" id="420046at2759"/>
<dbReference type="Pfam" id="PF00266">
    <property type="entry name" value="Aminotran_5"/>
    <property type="match status" value="1"/>
</dbReference>
<dbReference type="Gene3D" id="3.40.640.10">
    <property type="entry name" value="Type I PLP-dependent aspartate aminotransferase-like (Major domain)"/>
    <property type="match status" value="1"/>
</dbReference>
<comment type="caution">
    <text evidence="2">The sequence shown here is derived from an EMBL/GenBank/DDBJ whole genome shotgun (WGS) entry which is preliminary data.</text>
</comment>
<protein>
    <submittedName>
        <fullName evidence="2">Putative tRNA 2-thiocytidine biosynthesis protein ttcA</fullName>
    </submittedName>
</protein>
<dbReference type="InterPro" id="IPR015421">
    <property type="entry name" value="PyrdxlP-dep_Trfase_major"/>
</dbReference>
<evidence type="ECO:0000259" key="1">
    <source>
        <dbReference type="Pfam" id="PF00266"/>
    </source>
</evidence>
<dbReference type="InterPro" id="IPR000192">
    <property type="entry name" value="Aminotrans_V_dom"/>
</dbReference>
<dbReference type="EMBL" id="LRGB01000687">
    <property type="protein sequence ID" value="KZS16829.1"/>
    <property type="molecule type" value="Genomic_DNA"/>
</dbReference>
<reference evidence="2 3" key="1">
    <citation type="submission" date="2016-03" db="EMBL/GenBank/DDBJ databases">
        <title>EvidentialGene: Evidence-directed Construction of Genes on Genomes.</title>
        <authorList>
            <person name="Gilbert D.G."/>
            <person name="Choi J.-H."/>
            <person name="Mockaitis K."/>
            <person name="Colbourne J."/>
            <person name="Pfrender M."/>
        </authorList>
    </citation>
    <scope>NUCLEOTIDE SEQUENCE [LARGE SCALE GENOMIC DNA]</scope>
    <source>
        <strain evidence="2 3">Xinb3</strain>
        <tissue evidence="2">Complete organism</tissue>
    </source>
</reference>
<sequence length="635" mass="71532">MENSGNKLATTIIDENLIGKRHEFDGPFGKRHVIYCDYTASGKPLHSIESFIMKEVLPVYGNTHTTTSITSVQTTLFRDEAREILRQAVGASEDDAVIFVGSGCTGAVHKLAGSLHLAERPIIFVGATVHHSNLLPWREIASRIIRIEEDLNGLLNTDALEHSLKIARKENRKMIGCFTVASNITGTLYQDMKITAILHQYGALSFWDYATAAPYVKIAMNPTSAAYPSGVAHKDAIYFSMHKFVGGVQTPGILVVKKALLKNHVPHGAGGGTVLFVDRNSHVYTRDIEMREEGGTPAIVENIRAGLVMKLKERVTAEWIMAREENLAKLAYSEWQQIPELILLGSTTAPRLALFSFVVRHLGTGYYLHHNFVCALLNDIYGIQARGGCACAGPYAQDLLGMDEALTDQFQEMIVDAEDGHYYDILRPGFTRLNLPYFAPDAEIDYIIKAVVAIAKHGWTMLPYYRTNIDTGEWHHHDTKSLPSTNRKLLAEFDFSAIRKPVNYIDESDVATETPINYEDYLRKGNDIFRLAMEEDCMINKTEQQLHFDNNLKANKLRWFLFPNEANNKKPLNYGKVTLPFTPRRYAKDIAQCEYHSQHYSTIPREDNLNEIAAETIDERMLRLGNRRKCFPGTS</sequence>